<accession>A0ABY8L0N5</accession>
<dbReference type="RefSeq" id="WP_279650748.1">
    <property type="nucleotide sequence ID" value="NZ_CP122539.1"/>
</dbReference>
<dbReference type="Pfam" id="PF10459">
    <property type="entry name" value="Peptidase_S46"/>
    <property type="match status" value="1"/>
</dbReference>
<evidence type="ECO:0000256" key="6">
    <source>
        <dbReference type="ARBA" id="ARBA00022825"/>
    </source>
</evidence>
<reference evidence="8 9" key="1">
    <citation type="submission" date="2023-04" db="EMBL/GenBank/DDBJ databases">
        <title>Tenacibaculum tangerinum sp. nov., isolated from sea tidal flat of South Korea.</title>
        <authorList>
            <person name="Lee S.H."/>
            <person name="Kim J.-J."/>
        </authorList>
    </citation>
    <scope>NUCLEOTIDE SEQUENCE [LARGE SCALE GENOMIC DNA]</scope>
    <source>
        <strain evidence="8 9">GRR-S3-23</strain>
    </source>
</reference>
<feature type="chain" id="PRO_5044986076" description="Dipeptidyl-peptidase" evidence="7">
    <location>
        <begin position="18"/>
        <end position="697"/>
    </location>
</feature>
<evidence type="ECO:0000256" key="7">
    <source>
        <dbReference type="RuleBase" id="RU366067"/>
    </source>
</evidence>
<dbReference type="InterPro" id="IPR019500">
    <property type="entry name" value="Pep_S46"/>
</dbReference>
<evidence type="ECO:0000256" key="1">
    <source>
        <dbReference type="ARBA" id="ARBA00010491"/>
    </source>
</evidence>
<gene>
    <name evidence="8" type="ORF">P8625_12320</name>
</gene>
<keyword evidence="2 7" id="KW-0031">Aminopeptidase</keyword>
<name>A0ABY8L0N5_9FLAO</name>
<keyword evidence="5 7" id="KW-0378">Hydrolase</keyword>
<sequence length="697" mass="79232">MKYLKIIFLFIAVQVTAQQGGMWIPSLLEGMNEQEMTSLGSKLTAKDIYDVNNSSLKDAIGHFNGGCTSEVISTEGLLLTNHHCGFGQIQSHSSLENDYLKDGFWAMNKSEELPNEDLYVEFIVRIDDVTTKALNGITDTMTEREKQSAIDKNINELNKNVAKETWQDVKVKPFYKGNQYFLFVTEKFEDIRLVGAPPSSIGKFGSDTDNWVFPRHTGDFSLFRIYADKNNRPAKYSKDNVPYTPKHFLPVSLDGIEEGDFTMVFGFPGRTNEYLPAVAIQHITQEFNPSNIAIREAALKEIDAQMKASDAVRIKYASKQARIANAWKKWIGENLGIKKSNAIAERRAFEVAFKKALKEKDLEKNYGNILPEFEQLYADFADINIKRRNFIEVFSVTNELMQMTFRAYQLEQVALNKPEKLEEVRTALVNRLKGIHKNFDATVDKGVFNNVMPLYNPTKVDASIYNKTSFTDIDKAIQLLEGDATKVVENLNKDAAYQYAKPMIEEFYTKIDPEFQYKNQAIAALQKTYMKALMEALPNARYFPDANSTLRVTYGQVRGYSPRDAVYYNPVSYLDGVIEKYVPGDYEFDVPQKLLDLYDAKDFGQYTDTNGKVPVCFLGTNHTTGGNSGSPAIDAHGNLIGLNFDRVWEGTMSDMNYDPEICRNIMVDVRYVLFIVDKYAGAKHLIDEMKLVHPKKK</sequence>
<evidence type="ECO:0000256" key="3">
    <source>
        <dbReference type="ARBA" id="ARBA00022670"/>
    </source>
</evidence>
<evidence type="ECO:0000256" key="5">
    <source>
        <dbReference type="ARBA" id="ARBA00022801"/>
    </source>
</evidence>
<comment type="function">
    <text evidence="7">Catalyzes the removal of dipeptides from the N-terminus of oligopeptides.</text>
</comment>
<dbReference type="Proteomes" id="UP001232001">
    <property type="component" value="Chromosome"/>
</dbReference>
<protein>
    <recommendedName>
        <fullName evidence="7">Dipeptidyl-peptidase</fullName>
        <ecNumber evidence="7">3.4.14.-</ecNumber>
    </recommendedName>
</protein>
<dbReference type="InterPro" id="IPR009003">
    <property type="entry name" value="Peptidase_S1_PA"/>
</dbReference>
<dbReference type="EC" id="3.4.14.-" evidence="7"/>
<proteinExistence type="inferred from homology"/>
<evidence type="ECO:0000313" key="9">
    <source>
        <dbReference type="Proteomes" id="UP001232001"/>
    </source>
</evidence>
<keyword evidence="3 7" id="KW-0645">Protease</keyword>
<evidence type="ECO:0000256" key="2">
    <source>
        <dbReference type="ARBA" id="ARBA00022438"/>
    </source>
</evidence>
<evidence type="ECO:0000313" key="8">
    <source>
        <dbReference type="EMBL" id="WGH74854.1"/>
    </source>
</evidence>
<dbReference type="SUPFAM" id="SSF50494">
    <property type="entry name" value="Trypsin-like serine proteases"/>
    <property type="match status" value="1"/>
</dbReference>
<dbReference type="PANTHER" id="PTHR38469">
    <property type="entry name" value="PERIPLASMIC PEPTIDASE SUBFAMILY S1B"/>
    <property type="match status" value="1"/>
</dbReference>
<dbReference type="EMBL" id="CP122539">
    <property type="protein sequence ID" value="WGH74854.1"/>
    <property type="molecule type" value="Genomic_DNA"/>
</dbReference>
<dbReference type="PANTHER" id="PTHR38469:SF1">
    <property type="entry name" value="PERIPLASMIC PEPTIDASE SUBFAMILY S1B"/>
    <property type="match status" value="1"/>
</dbReference>
<keyword evidence="4 7" id="KW-0732">Signal</keyword>
<keyword evidence="6 7" id="KW-0720">Serine protease</keyword>
<comment type="similarity">
    <text evidence="1 7">Belongs to the peptidase S46 family.</text>
</comment>
<organism evidence="8 9">
    <name type="scientific">Tenacibaculum tangerinum</name>
    <dbReference type="NCBI Taxonomy" id="3038772"/>
    <lineage>
        <taxon>Bacteria</taxon>
        <taxon>Pseudomonadati</taxon>
        <taxon>Bacteroidota</taxon>
        <taxon>Flavobacteriia</taxon>
        <taxon>Flavobacteriales</taxon>
        <taxon>Flavobacteriaceae</taxon>
        <taxon>Tenacibaculum</taxon>
    </lineage>
</organism>
<keyword evidence="9" id="KW-1185">Reference proteome</keyword>
<feature type="signal peptide" evidence="7">
    <location>
        <begin position="1"/>
        <end position="17"/>
    </location>
</feature>
<evidence type="ECO:0000256" key="4">
    <source>
        <dbReference type="ARBA" id="ARBA00022729"/>
    </source>
</evidence>